<reference evidence="6 7" key="1">
    <citation type="submission" date="2018-04" db="EMBL/GenBank/DDBJ databases">
        <title>Camelliibacillus theae gen. nov., sp. nov., isolated from Pu'er tea.</title>
        <authorList>
            <person name="Niu L."/>
        </authorList>
    </citation>
    <scope>NUCLEOTIDE SEQUENCE [LARGE SCALE GENOMIC DNA]</scope>
    <source>
        <strain evidence="6 7">T8</strain>
    </source>
</reference>
<dbReference type="GO" id="GO:0030246">
    <property type="term" value="F:carbohydrate binding"/>
    <property type="evidence" value="ECO:0007669"/>
    <property type="project" value="TreeGrafter"/>
</dbReference>
<accession>A0A2U1K810</accession>
<dbReference type="EMBL" id="QCZG01000003">
    <property type="protein sequence ID" value="PWA13068.1"/>
    <property type="molecule type" value="Genomic_DNA"/>
</dbReference>
<comment type="caution">
    <text evidence="6">The sequence shown here is derived from an EMBL/GenBank/DDBJ whole genome shotgun (WGS) entry which is preliminary data.</text>
</comment>
<keyword evidence="4" id="KW-0732">Signal</keyword>
<evidence type="ECO:0000256" key="4">
    <source>
        <dbReference type="SAM" id="SignalP"/>
    </source>
</evidence>
<dbReference type="InterPro" id="IPR025997">
    <property type="entry name" value="SBP_2_dom"/>
</dbReference>
<feature type="domain" description="Periplasmic binding protein" evidence="5">
    <location>
        <begin position="49"/>
        <end position="310"/>
    </location>
</feature>
<dbReference type="OrthoDB" id="9814427at2"/>
<evidence type="ECO:0000256" key="1">
    <source>
        <dbReference type="ARBA" id="ARBA00004196"/>
    </source>
</evidence>
<dbReference type="PROSITE" id="PS51257">
    <property type="entry name" value="PROKAR_LIPOPROTEIN"/>
    <property type="match status" value="1"/>
</dbReference>
<proteinExistence type="inferred from homology"/>
<evidence type="ECO:0000259" key="5">
    <source>
        <dbReference type="Pfam" id="PF13407"/>
    </source>
</evidence>
<feature type="signal peptide" evidence="4">
    <location>
        <begin position="1"/>
        <end position="24"/>
    </location>
</feature>
<feature type="chain" id="PRO_5038917216" description="Periplasmic binding protein domain-containing protein" evidence="4">
    <location>
        <begin position="25"/>
        <end position="345"/>
    </location>
</feature>
<dbReference type="PANTHER" id="PTHR30036">
    <property type="entry name" value="D-XYLOSE-BINDING PERIPLASMIC PROTEIN"/>
    <property type="match status" value="1"/>
</dbReference>
<feature type="region of interest" description="Disordered" evidence="3">
    <location>
        <begin position="27"/>
        <end position="46"/>
    </location>
</feature>
<dbReference type="GO" id="GO:0030288">
    <property type="term" value="C:outer membrane-bounded periplasmic space"/>
    <property type="evidence" value="ECO:0007669"/>
    <property type="project" value="TreeGrafter"/>
</dbReference>
<dbReference type="AlphaFoldDB" id="A0A2U1K810"/>
<dbReference type="Pfam" id="PF13407">
    <property type="entry name" value="Peripla_BP_4"/>
    <property type="match status" value="1"/>
</dbReference>
<comment type="subcellular location">
    <subcellularLocation>
        <location evidence="1">Cell envelope</location>
    </subcellularLocation>
</comment>
<evidence type="ECO:0000256" key="3">
    <source>
        <dbReference type="SAM" id="MobiDB-lite"/>
    </source>
</evidence>
<organism evidence="6 7">
    <name type="scientific">Pueribacillus theae</name>
    <dbReference type="NCBI Taxonomy" id="2171751"/>
    <lineage>
        <taxon>Bacteria</taxon>
        <taxon>Bacillati</taxon>
        <taxon>Bacillota</taxon>
        <taxon>Bacilli</taxon>
        <taxon>Bacillales</taxon>
        <taxon>Bacillaceae</taxon>
        <taxon>Pueribacillus</taxon>
    </lineage>
</organism>
<dbReference type="CDD" id="cd01536">
    <property type="entry name" value="PBP1_ABC_sugar_binding-like"/>
    <property type="match status" value="1"/>
</dbReference>
<evidence type="ECO:0000313" key="6">
    <source>
        <dbReference type="EMBL" id="PWA13068.1"/>
    </source>
</evidence>
<gene>
    <name evidence="6" type="ORF">DCC39_02765</name>
</gene>
<sequence>MGITMKLKNILLFLLLALILTACGSTSSNGKETGKEPESKTETNTPKKIAFFSAGASNNYLQTGIEHAKKTAKDLGMEIDIFDGRFDPLAQLNQVQNALAAKKYDGFVIEAVDGNQLCKIATEEAPAQGIAVSAINIELCGETDNAAEGTLTFVGGQGINVYQDILKKIFSDNPEGGKIAAIGGPATGTPYLNFKAALEIEMPKNPNWELIGLHSTDYTANQAFQVAQNILQANPDLDVIFSNYSGMTSGVVEAKAAARQDDVKIYDFGGDTWAFESVENGDIEQTTIMLPKEEIEYGIKVLNDYFNGKEVPNFIDLTKEEILPGTPHVTLDNIEEFRANGLPEY</sequence>
<dbReference type="Gene3D" id="3.40.50.2300">
    <property type="match status" value="2"/>
</dbReference>
<evidence type="ECO:0000256" key="2">
    <source>
        <dbReference type="ARBA" id="ARBA00007639"/>
    </source>
</evidence>
<dbReference type="InterPro" id="IPR028082">
    <property type="entry name" value="Peripla_BP_I"/>
</dbReference>
<dbReference type="SUPFAM" id="SSF53822">
    <property type="entry name" value="Periplasmic binding protein-like I"/>
    <property type="match status" value="1"/>
</dbReference>
<dbReference type="InterPro" id="IPR050555">
    <property type="entry name" value="Bact_Solute-Bind_Prot2"/>
</dbReference>
<feature type="compositionally biased region" description="Basic and acidic residues" evidence="3">
    <location>
        <begin position="32"/>
        <end position="41"/>
    </location>
</feature>
<dbReference type="PANTHER" id="PTHR30036:SF7">
    <property type="entry name" value="ABC TRANSPORTER PERIPLASMIC-BINDING PROTEIN YPHF"/>
    <property type="match status" value="1"/>
</dbReference>
<comment type="similarity">
    <text evidence="2">Belongs to the bacterial solute-binding protein 2 family.</text>
</comment>
<evidence type="ECO:0000313" key="7">
    <source>
        <dbReference type="Proteomes" id="UP000245998"/>
    </source>
</evidence>
<keyword evidence="7" id="KW-1185">Reference proteome</keyword>
<name>A0A2U1K810_9BACI</name>
<dbReference type="Proteomes" id="UP000245998">
    <property type="component" value="Unassembled WGS sequence"/>
</dbReference>
<protein>
    <recommendedName>
        <fullName evidence="5">Periplasmic binding protein domain-containing protein</fullName>
    </recommendedName>
</protein>